<dbReference type="InterPro" id="IPR019358">
    <property type="entry name" value="NEMP_fam"/>
</dbReference>
<dbReference type="EMBL" id="JACAGC010000010">
    <property type="protein sequence ID" value="KAF6340022.1"/>
    <property type="molecule type" value="Genomic_DNA"/>
</dbReference>
<dbReference type="GO" id="GO:0005637">
    <property type="term" value="C:nuclear inner membrane"/>
    <property type="evidence" value="ECO:0007669"/>
    <property type="project" value="UniProtKB-SubCell"/>
</dbReference>
<evidence type="ECO:0000256" key="6">
    <source>
        <dbReference type="ARBA" id="ARBA00023136"/>
    </source>
</evidence>
<keyword evidence="7" id="KW-0539">Nucleus</keyword>
<comment type="caution">
    <text evidence="9">The sequence shown here is derived from an EMBL/GenBank/DDBJ whole genome shotgun (WGS) entry which is preliminary data.</text>
</comment>
<accession>A0A7J7WRP6</accession>
<protein>
    <submittedName>
        <fullName evidence="9">Nuclear envelope integral membrane protein 1</fullName>
    </submittedName>
</protein>
<evidence type="ECO:0000256" key="4">
    <source>
        <dbReference type="ARBA" id="ARBA00022729"/>
    </source>
</evidence>
<dbReference type="AlphaFoldDB" id="A0A7J7WRP6"/>
<dbReference type="Proteomes" id="UP000585614">
    <property type="component" value="Unassembled WGS sequence"/>
</dbReference>
<evidence type="ECO:0000256" key="7">
    <source>
        <dbReference type="ARBA" id="ARBA00023242"/>
    </source>
</evidence>
<evidence type="ECO:0000256" key="5">
    <source>
        <dbReference type="ARBA" id="ARBA00022989"/>
    </source>
</evidence>
<evidence type="ECO:0000256" key="3">
    <source>
        <dbReference type="ARBA" id="ARBA00022692"/>
    </source>
</evidence>
<feature type="transmembrane region" description="Helical" evidence="8">
    <location>
        <begin position="27"/>
        <end position="51"/>
    </location>
</feature>
<organism evidence="9 10">
    <name type="scientific">Rhinolophus ferrumequinum</name>
    <name type="common">Greater horseshoe bat</name>
    <dbReference type="NCBI Taxonomy" id="59479"/>
    <lineage>
        <taxon>Eukaryota</taxon>
        <taxon>Metazoa</taxon>
        <taxon>Chordata</taxon>
        <taxon>Craniata</taxon>
        <taxon>Vertebrata</taxon>
        <taxon>Euteleostomi</taxon>
        <taxon>Mammalia</taxon>
        <taxon>Eutheria</taxon>
        <taxon>Laurasiatheria</taxon>
        <taxon>Chiroptera</taxon>
        <taxon>Yinpterochiroptera</taxon>
        <taxon>Rhinolophoidea</taxon>
        <taxon>Rhinolophidae</taxon>
        <taxon>Rhinolophinae</taxon>
        <taxon>Rhinolophus</taxon>
    </lineage>
</organism>
<keyword evidence="6 8" id="KW-0472">Membrane</keyword>
<keyword evidence="4" id="KW-0732">Signal</keyword>
<evidence type="ECO:0000256" key="1">
    <source>
        <dbReference type="ARBA" id="ARBA00004575"/>
    </source>
</evidence>
<sequence length="110" mass="12096">MAGGMKVAVSPAVGAGPWGWEAGGGGAVLLLLVLSGCLVCGSAGIDVNVVMLQESRVYNMITRQQFCYRNVLIPKWHDVWTRIQIRVNSSRLVRVTQVENEEKLKELEQI</sequence>
<evidence type="ECO:0000313" key="10">
    <source>
        <dbReference type="Proteomes" id="UP000585614"/>
    </source>
</evidence>
<gene>
    <name evidence="9" type="ORF">mRhiFer1_011762</name>
</gene>
<keyword evidence="5 8" id="KW-1133">Transmembrane helix</keyword>
<reference evidence="9 10" key="1">
    <citation type="journal article" date="2020" name="Nature">
        <title>Six reference-quality genomes reveal evolution of bat adaptations.</title>
        <authorList>
            <person name="Jebb D."/>
            <person name="Huang Z."/>
            <person name="Pippel M."/>
            <person name="Hughes G.M."/>
            <person name="Lavrichenko K."/>
            <person name="Devanna P."/>
            <person name="Winkler S."/>
            <person name="Jermiin L.S."/>
            <person name="Skirmuntt E.C."/>
            <person name="Katzourakis A."/>
            <person name="Burkitt-Gray L."/>
            <person name="Ray D.A."/>
            <person name="Sullivan K.A.M."/>
            <person name="Roscito J.G."/>
            <person name="Kirilenko B.M."/>
            <person name="Davalos L.M."/>
            <person name="Corthals A.P."/>
            <person name="Power M.L."/>
            <person name="Jones G."/>
            <person name="Ransome R.D."/>
            <person name="Dechmann D.K.N."/>
            <person name="Locatelli A.G."/>
            <person name="Puechmaille S.J."/>
            <person name="Fedrigo O."/>
            <person name="Jarvis E.D."/>
            <person name="Hiller M."/>
            <person name="Vernes S.C."/>
            <person name="Myers E.W."/>
            <person name="Teeling E.C."/>
        </authorList>
    </citation>
    <scope>NUCLEOTIDE SEQUENCE [LARGE SCALE GENOMIC DNA]</scope>
    <source>
        <strain evidence="9">MRhiFer1</strain>
        <tissue evidence="9">Lung</tissue>
    </source>
</reference>
<dbReference type="PANTHER" id="PTHR13598">
    <property type="entry name" value="AT07567P-RELATED"/>
    <property type="match status" value="1"/>
</dbReference>
<name>A0A7J7WRP6_RHIFE</name>
<evidence type="ECO:0000256" key="2">
    <source>
        <dbReference type="ARBA" id="ARBA00005748"/>
    </source>
</evidence>
<dbReference type="PANTHER" id="PTHR13598:SF2">
    <property type="entry name" value="NUCLEAR ENVELOPE INTEGRAL MEMBRANE PROTEIN 1"/>
    <property type="match status" value="1"/>
</dbReference>
<evidence type="ECO:0000313" key="9">
    <source>
        <dbReference type="EMBL" id="KAF6340022.1"/>
    </source>
</evidence>
<comment type="subcellular location">
    <subcellularLocation>
        <location evidence="1">Nucleus inner membrane</location>
        <topology evidence="1">Multi-pass membrane protein</topology>
        <orientation evidence="1">Nucleoplasmic side</orientation>
    </subcellularLocation>
</comment>
<proteinExistence type="inferred from homology"/>
<keyword evidence="3 8" id="KW-0812">Transmembrane</keyword>
<comment type="similarity">
    <text evidence="2">Belongs to the NEMP family.</text>
</comment>
<evidence type="ECO:0000256" key="8">
    <source>
        <dbReference type="SAM" id="Phobius"/>
    </source>
</evidence>